<reference evidence="3" key="1">
    <citation type="submission" date="2025-08" db="UniProtKB">
        <authorList>
            <consortium name="Ensembl"/>
        </authorList>
    </citation>
    <scope>IDENTIFICATION</scope>
</reference>
<dbReference type="InterPro" id="IPR056343">
    <property type="entry name" value="CFAP47_dom"/>
</dbReference>
<dbReference type="AlphaFoldDB" id="A0A3Q3EZ62"/>
<dbReference type="GO" id="GO:0007288">
    <property type="term" value="P:sperm axoneme assembly"/>
    <property type="evidence" value="ECO:0007669"/>
    <property type="project" value="TreeGrafter"/>
</dbReference>
<dbReference type="PANTHER" id="PTHR45912:SF3">
    <property type="entry name" value="CILIA- AND FLAGELLA-ASSOCIATED PROTEIN 47"/>
    <property type="match status" value="1"/>
</dbReference>
<dbReference type="InParanoid" id="A0A3Q3EZ62"/>
<dbReference type="Proteomes" id="UP000261660">
    <property type="component" value="Unplaced"/>
</dbReference>
<reference evidence="3" key="2">
    <citation type="submission" date="2025-09" db="UniProtKB">
        <authorList>
            <consortium name="Ensembl"/>
        </authorList>
    </citation>
    <scope>IDENTIFICATION</scope>
</reference>
<dbReference type="Pfam" id="PF24529">
    <property type="entry name" value="CFAP47"/>
    <property type="match status" value="1"/>
</dbReference>
<evidence type="ECO:0000313" key="3">
    <source>
        <dbReference type="Ensembl" id="ENSLBEP00000011657.1"/>
    </source>
</evidence>
<sequence length="320" mass="36534">MYLSSSDSLPCSGSVSSQGSRDTDIFPNTDTPTNFGVPEFPAANSEEGLYYQNVLMAVERWFSLFGWPGGPLPISVPHTLRRNVSKIQTNHSSGRSFRVSQNKDSRSVVDMLHHLTGKQIPGISHCQAFSNDIDKRTKQLLQQHEAMLAFLRVQGACLCHIRPEYLLDIQEFKHWCLPQANEDGNSLDYGSVDYESLSKRSWTDVLLQIYKVLVLCRVSQSGLNANLKHEDFQISSQPLNSNIYSSWELQLLSWLNIHYLGMRETVWEKGGTHNMYTRLYAIKDLLLQKRLHSMQPLHTSKCTFCGFYLCLNWILIISII</sequence>
<accession>A0A3Q3EZ62</accession>
<evidence type="ECO:0000313" key="4">
    <source>
        <dbReference type="Proteomes" id="UP000261660"/>
    </source>
</evidence>
<feature type="domain" description="Cilia- and flagella-associated protein 47" evidence="2">
    <location>
        <begin position="101"/>
        <end position="218"/>
    </location>
</feature>
<evidence type="ECO:0000256" key="1">
    <source>
        <dbReference type="SAM" id="MobiDB-lite"/>
    </source>
</evidence>
<feature type="compositionally biased region" description="Low complexity" evidence="1">
    <location>
        <begin position="1"/>
        <end position="17"/>
    </location>
</feature>
<name>A0A3Q3EZ62_9LABR</name>
<dbReference type="Ensembl" id="ENSLBET00000012256.1">
    <property type="protein sequence ID" value="ENSLBEP00000011657.1"/>
    <property type="gene ID" value="ENSLBEG00000008993.1"/>
</dbReference>
<protein>
    <recommendedName>
        <fullName evidence="2">Cilia- and flagella-associated protein 47 domain-containing protein</fullName>
    </recommendedName>
</protein>
<keyword evidence="4" id="KW-1185">Reference proteome</keyword>
<feature type="region of interest" description="Disordered" evidence="1">
    <location>
        <begin position="1"/>
        <end position="34"/>
    </location>
</feature>
<dbReference type="PANTHER" id="PTHR45912">
    <property type="entry name" value="CILIA- AND FLAGELLA-ASSOCIATED PROTEIN 47"/>
    <property type="match status" value="1"/>
</dbReference>
<organism evidence="3 4">
    <name type="scientific">Labrus bergylta</name>
    <name type="common">ballan wrasse</name>
    <dbReference type="NCBI Taxonomy" id="56723"/>
    <lineage>
        <taxon>Eukaryota</taxon>
        <taxon>Metazoa</taxon>
        <taxon>Chordata</taxon>
        <taxon>Craniata</taxon>
        <taxon>Vertebrata</taxon>
        <taxon>Euteleostomi</taxon>
        <taxon>Actinopterygii</taxon>
        <taxon>Neopterygii</taxon>
        <taxon>Teleostei</taxon>
        <taxon>Neoteleostei</taxon>
        <taxon>Acanthomorphata</taxon>
        <taxon>Eupercaria</taxon>
        <taxon>Labriformes</taxon>
        <taxon>Labridae</taxon>
        <taxon>Labrus</taxon>
    </lineage>
</organism>
<dbReference type="GO" id="GO:0005929">
    <property type="term" value="C:cilium"/>
    <property type="evidence" value="ECO:0007669"/>
    <property type="project" value="TreeGrafter"/>
</dbReference>
<evidence type="ECO:0000259" key="2">
    <source>
        <dbReference type="Pfam" id="PF24529"/>
    </source>
</evidence>
<dbReference type="GeneTree" id="ENSGT00940000163254"/>
<proteinExistence type="predicted"/>